<accession>A0ABS0SWV8</accession>
<protein>
    <submittedName>
        <fullName evidence="2">N-acetyltransferase</fullName>
    </submittedName>
</protein>
<organism evidence="2 3">
    <name type="scientific">Caulobacter hibisci</name>
    <dbReference type="NCBI Taxonomy" id="2035993"/>
    <lineage>
        <taxon>Bacteria</taxon>
        <taxon>Pseudomonadati</taxon>
        <taxon>Pseudomonadota</taxon>
        <taxon>Alphaproteobacteria</taxon>
        <taxon>Caulobacterales</taxon>
        <taxon>Caulobacteraceae</taxon>
        <taxon>Caulobacter</taxon>
    </lineage>
</organism>
<dbReference type="Gene3D" id="3.40.630.30">
    <property type="match status" value="1"/>
</dbReference>
<dbReference type="RefSeq" id="WP_198575920.1">
    <property type="nucleotide sequence ID" value="NZ_JADWOX010000005.1"/>
</dbReference>
<dbReference type="Proteomes" id="UP000639859">
    <property type="component" value="Unassembled WGS sequence"/>
</dbReference>
<gene>
    <name evidence="2" type="ORF">I4Q42_10040</name>
</gene>
<evidence type="ECO:0000313" key="3">
    <source>
        <dbReference type="Proteomes" id="UP000639859"/>
    </source>
</evidence>
<dbReference type="CDD" id="cd04301">
    <property type="entry name" value="NAT_SF"/>
    <property type="match status" value="1"/>
</dbReference>
<dbReference type="InterPro" id="IPR000182">
    <property type="entry name" value="GNAT_dom"/>
</dbReference>
<dbReference type="EMBL" id="JADWOX010000005">
    <property type="protein sequence ID" value="MBI1684009.1"/>
    <property type="molecule type" value="Genomic_DNA"/>
</dbReference>
<keyword evidence="3" id="KW-1185">Reference proteome</keyword>
<dbReference type="InterPro" id="IPR016181">
    <property type="entry name" value="Acyl_CoA_acyltransferase"/>
</dbReference>
<dbReference type="SUPFAM" id="SSF55729">
    <property type="entry name" value="Acyl-CoA N-acyltransferases (Nat)"/>
    <property type="match status" value="1"/>
</dbReference>
<feature type="domain" description="N-acetyltransferase" evidence="1">
    <location>
        <begin position="1"/>
        <end position="147"/>
    </location>
</feature>
<comment type="caution">
    <text evidence="2">The sequence shown here is derived from an EMBL/GenBank/DDBJ whole genome shotgun (WGS) entry which is preliminary data.</text>
</comment>
<name>A0ABS0SWV8_9CAUL</name>
<evidence type="ECO:0000313" key="2">
    <source>
        <dbReference type="EMBL" id="MBI1684009.1"/>
    </source>
</evidence>
<sequence length="165" mass="17355">MTIRLERPEDIAAIGAVTTAAFEGRPYSSQTEALIVDALRAAGALSLSLVAQADDGEIVGHIAFSPVDIAISAGDWYGLGPVSVAPGRQKEGHGQALIREGLERLQAMGAAGCVLLGSPLYYARFGFETDEALTYGGEASPYLQRLVFKGRPPRGSVTYHMAFGA</sequence>
<dbReference type="Pfam" id="PF13527">
    <property type="entry name" value="Acetyltransf_9"/>
    <property type="match status" value="1"/>
</dbReference>
<dbReference type="PROSITE" id="PS51186">
    <property type="entry name" value="GNAT"/>
    <property type="match status" value="1"/>
</dbReference>
<proteinExistence type="predicted"/>
<evidence type="ECO:0000259" key="1">
    <source>
        <dbReference type="PROSITE" id="PS51186"/>
    </source>
</evidence>
<reference evidence="2 3" key="1">
    <citation type="submission" date="2020-11" db="EMBL/GenBank/DDBJ databases">
        <title>genome sequence of strain KACC 18849.</title>
        <authorList>
            <person name="Gao J."/>
            <person name="Zhang X."/>
        </authorList>
    </citation>
    <scope>NUCLEOTIDE SEQUENCE [LARGE SCALE GENOMIC DNA]</scope>
    <source>
        <strain evidence="2 3">KACC 18849</strain>
    </source>
</reference>